<evidence type="ECO:0000313" key="4">
    <source>
        <dbReference type="Proteomes" id="UP000077868"/>
    </source>
</evidence>
<name>A0A1A9GFP1_9ACTN</name>
<dbReference type="STRING" id="1300347.I601_0424"/>
<keyword evidence="4" id="KW-1185">Reference proteome</keyword>
<dbReference type="RefSeq" id="WP_068105805.1">
    <property type="nucleotide sequence ID" value="NZ_CP015079.1"/>
</dbReference>
<evidence type="ECO:0000313" key="3">
    <source>
        <dbReference type="EMBL" id="ANH36876.1"/>
    </source>
</evidence>
<dbReference type="Proteomes" id="UP000077868">
    <property type="component" value="Chromosome"/>
</dbReference>
<gene>
    <name evidence="3" type="ORF">I601_0424</name>
</gene>
<sequence length="233" mass="23678">MTTRSRTAPAALALLAVLSTTGLAACGGDEDSAPGSSSSGSPEVSEPSATGTPASPDVDVDLDETQEVSTDQVTLRIPEGWKSLDAGEALADAGGEQNTLLTTIAERLGVPREQLVATLENVDLLAVANGGARGGVLTNLNVLHQQGELPNEAQFALQLAQFADETGDVSTVSTAFGDVLRADYTLAIGEQDGRFEVLLAQAGSDLVTITITSADADDAAEIADLVVATLDGA</sequence>
<accession>A0A1A9GFP1</accession>
<feature type="signal peptide" evidence="2">
    <location>
        <begin position="1"/>
        <end position="24"/>
    </location>
</feature>
<dbReference type="AlphaFoldDB" id="A0A1A9GFP1"/>
<evidence type="ECO:0000256" key="1">
    <source>
        <dbReference type="SAM" id="MobiDB-lite"/>
    </source>
</evidence>
<feature type="chain" id="PRO_5008388291" description="Lipoprotein" evidence="2">
    <location>
        <begin position="25"/>
        <end position="233"/>
    </location>
</feature>
<dbReference type="PATRIC" id="fig|1300347.3.peg.424"/>
<dbReference type="PROSITE" id="PS51257">
    <property type="entry name" value="PROKAR_LIPOPROTEIN"/>
    <property type="match status" value="1"/>
</dbReference>
<feature type="compositionally biased region" description="Low complexity" evidence="1">
    <location>
        <begin position="33"/>
        <end position="49"/>
    </location>
</feature>
<organism evidence="3 4">
    <name type="scientific">Nocardioides dokdonensis FR1436</name>
    <dbReference type="NCBI Taxonomy" id="1300347"/>
    <lineage>
        <taxon>Bacteria</taxon>
        <taxon>Bacillati</taxon>
        <taxon>Actinomycetota</taxon>
        <taxon>Actinomycetes</taxon>
        <taxon>Propionibacteriales</taxon>
        <taxon>Nocardioidaceae</taxon>
        <taxon>Nocardioides</taxon>
    </lineage>
</organism>
<feature type="region of interest" description="Disordered" evidence="1">
    <location>
        <begin position="24"/>
        <end position="59"/>
    </location>
</feature>
<proteinExistence type="predicted"/>
<keyword evidence="2" id="KW-0732">Signal</keyword>
<evidence type="ECO:0008006" key="5">
    <source>
        <dbReference type="Google" id="ProtNLM"/>
    </source>
</evidence>
<reference evidence="3 4" key="1">
    <citation type="submission" date="2016-03" db="EMBL/GenBank/DDBJ databases">
        <title>Complete genome sequence of a soil Actinobacterium, Nocardioides dokdonensis FR1436.</title>
        <authorList>
            <person name="Kwon S.-K."/>
            <person name="Kim K."/>
            <person name="Kim J.F."/>
        </authorList>
    </citation>
    <scope>NUCLEOTIDE SEQUENCE [LARGE SCALE GENOMIC DNA]</scope>
    <source>
        <strain evidence="3 4">FR1436</strain>
    </source>
</reference>
<protein>
    <recommendedName>
        <fullName evidence="5">Lipoprotein</fullName>
    </recommendedName>
</protein>
<evidence type="ECO:0000256" key="2">
    <source>
        <dbReference type="SAM" id="SignalP"/>
    </source>
</evidence>
<dbReference type="EMBL" id="CP015079">
    <property type="protein sequence ID" value="ANH36876.1"/>
    <property type="molecule type" value="Genomic_DNA"/>
</dbReference>
<dbReference type="KEGG" id="ndk:I601_0424"/>